<dbReference type="AlphaFoldDB" id="A0A1Y1XS98"/>
<feature type="domain" description="PAS" evidence="1">
    <location>
        <begin position="104"/>
        <end position="150"/>
    </location>
</feature>
<dbReference type="EMBL" id="MCFE01000515">
    <property type="protein sequence ID" value="ORX88608.1"/>
    <property type="molecule type" value="Genomic_DNA"/>
</dbReference>
<dbReference type="OrthoDB" id="411251at2759"/>
<sequence length="191" mass="22087">MRLKNGQIAFLECTISFCYKWVVGTCRIIDSVNVVDFWSRNALSEAIYLIDEDGVTIVRERMVYKRSCDYFSSITYQDPFNYTTGEMEMRAAFVLNHYTERCDVIFCTESVEWLFGLNPKEVVGSTFFQYIHVNDLEDVYAEIDDLKSTGSITKCYFTISCPKGNIEVEMHGIHTRDGLAIIVREDKLNEP</sequence>
<evidence type="ECO:0000313" key="3">
    <source>
        <dbReference type="Proteomes" id="UP000193498"/>
    </source>
</evidence>
<accession>A0A1Y1XS98</accession>
<dbReference type="InParanoid" id="A0A1Y1XS98"/>
<proteinExistence type="predicted"/>
<dbReference type="SUPFAM" id="SSF55785">
    <property type="entry name" value="PYP-like sensor domain (PAS domain)"/>
    <property type="match status" value="1"/>
</dbReference>
<dbReference type="Gene3D" id="3.30.450.20">
    <property type="entry name" value="PAS domain"/>
    <property type="match status" value="1"/>
</dbReference>
<protein>
    <recommendedName>
        <fullName evidence="1">PAS domain-containing protein</fullName>
    </recommendedName>
</protein>
<keyword evidence="3" id="KW-1185">Reference proteome</keyword>
<comment type="caution">
    <text evidence="2">The sequence shown here is derived from an EMBL/GenBank/DDBJ whole genome shotgun (WGS) entry which is preliminary data.</text>
</comment>
<dbReference type="PROSITE" id="PS50112">
    <property type="entry name" value="PAS"/>
    <property type="match status" value="1"/>
</dbReference>
<gene>
    <name evidence="2" type="ORF">K493DRAFT_319344</name>
</gene>
<organism evidence="2 3">
    <name type="scientific">Basidiobolus meristosporus CBS 931.73</name>
    <dbReference type="NCBI Taxonomy" id="1314790"/>
    <lineage>
        <taxon>Eukaryota</taxon>
        <taxon>Fungi</taxon>
        <taxon>Fungi incertae sedis</taxon>
        <taxon>Zoopagomycota</taxon>
        <taxon>Entomophthoromycotina</taxon>
        <taxon>Basidiobolomycetes</taxon>
        <taxon>Basidiobolales</taxon>
        <taxon>Basidiobolaceae</taxon>
        <taxon>Basidiobolus</taxon>
    </lineage>
</organism>
<dbReference type="Pfam" id="PF08447">
    <property type="entry name" value="PAS_3"/>
    <property type="match status" value="1"/>
</dbReference>
<dbReference type="CDD" id="cd00130">
    <property type="entry name" value="PAS"/>
    <property type="match status" value="1"/>
</dbReference>
<dbReference type="InterPro" id="IPR035965">
    <property type="entry name" value="PAS-like_dom_sf"/>
</dbReference>
<reference evidence="2 3" key="1">
    <citation type="submission" date="2016-07" db="EMBL/GenBank/DDBJ databases">
        <title>Pervasive Adenine N6-methylation of Active Genes in Fungi.</title>
        <authorList>
            <consortium name="DOE Joint Genome Institute"/>
            <person name="Mondo S.J."/>
            <person name="Dannebaum R.O."/>
            <person name="Kuo R.C."/>
            <person name="Labutti K."/>
            <person name="Haridas S."/>
            <person name="Kuo A."/>
            <person name="Salamov A."/>
            <person name="Ahrendt S.R."/>
            <person name="Lipzen A."/>
            <person name="Sullivan W."/>
            <person name="Andreopoulos W.B."/>
            <person name="Clum A."/>
            <person name="Lindquist E."/>
            <person name="Daum C."/>
            <person name="Ramamoorthy G.K."/>
            <person name="Gryganskyi A."/>
            <person name="Culley D."/>
            <person name="Magnuson J.K."/>
            <person name="James T.Y."/>
            <person name="O'Malley M.A."/>
            <person name="Stajich J.E."/>
            <person name="Spatafora J.W."/>
            <person name="Visel A."/>
            <person name="Grigoriev I.V."/>
        </authorList>
    </citation>
    <scope>NUCLEOTIDE SEQUENCE [LARGE SCALE GENOMIC DNA]</scope>
    <source>
        <strain evidence="2 3">CBS 931.73</strain>
    </source>
</reference>
<dbReference type="InterPro" id="IPR013655">
    <property type="entry name" value="PAS_fold_3"/>
</dbReference>
<evidence type="ECO:0000259" key="1">
    <source>
        <dbReference type="PROSITE" id="PS50112"/>
    </source>
</evidence>
<dbReference type="Proteomes" id="UP000193498">
    <property type="component" value="Unassembled WGS sequence"/>
</dbReference>
<evidence type="ECO:0000313" key="2">
    <source>
        <dbReference type="EMBL" id="ORX88608.1"/>
    </source>
</evidence>
<name>A0A1Y1XS98_9FUNG</name>
<dbReference type="InterPro" id="IPR000014">
    <property type="entry name" value="PAS"/>
</dbReference>